<evidence type="ECO:0000259" key="2">
    <source>
        <dbReference type="Pfam" id="PF04424"/>
    </source>
</evidence>
<evidence type="ECO:0000313" key="4">
    <source>
        <dbReference type="Proteomes" id="UP000654370"/>
    </source>
</evidence>
<name>A0A8H7PDD7_MORIS</name>
<dbReference type="InterPro" id="IPR033979">
    <property type="entry name" value="MINDY_domain"/>
</dbReference>
<feature type="non-terminal residue" evidence="3">
    <location>
        <position position="1"/>
    </location>
</feature>
<proteinExistence type="predicted"/>
<dbReference type="EMBL" id="JAEPQZ010000019">
    <property type="protein sequence ID" value="KAG2171827.1"/>
    <property type="molecule type" value="Genomic_DNA"/>
</dbReference>
<keyword evidence="4" id="KW-1185">Reference proteome</keyword>
<accession>A0A8H7PDD7</accession>
<feature type="region of interest" description="Disordered" evidence="1">
    <location>
        <begin position="1"/>
        <end position="25"/>
    </location>
</feature>
<dbReference type="Proteomes" id="UP000654370">
    <property type="component" value="Unassembled WGS sequence"/>
</dbReference>
<organism evidence="3 4">
    <name type="scientific">Mortierella isabellina</name>
    <name type="common">Filamentous fungus</name>
    <name type="synonym">Umbelopsis isabellina</name>
    <dbReference type="NCBI Taxonomy" id="91625"/>
    <lineage>
        <taxon>Eukaryota</taxon>
        <taxon>Fungi</taxon>
        <taxon>Fungi incertae sedis</taxon>
        <taxon>Mucoromycota</taxon>
        <taxon>Mucoromycotina</taxon>
        <taxon>Umbelopsidomycetes</taxon>
        <taxon>Umbelopsidales</taxon>
        <taxon>Umbelopsidaceae</taxon>
        <taxon>Umbelopsis</taxon>
    </lineage>
</organism>
<sequence>MEEDDESPQKNSSTQQETSQGSLTRQKTDDYVMDYRFNLNNALSIIPNLRSGLDINVYFNSIYGFEPTKELALFDLFHVDLVHGWVVDPEDNETRRVVVEKCGSYNSAVEHVISSDIASQQQATQPEADDIDPELIHSGLVISQFLESSATQLTYHGLQLLMDSIPKGKLCVFFRNNHFSTIYKHPELELLYTLVTDSGFVYEMALVWESLEDVDQSLSCFYDSWFCPSHGSNADYTGPPETEDHSTVLNKPQQEELDYALALSLEQHNRQETSAEEPETQEY</sequence>
<dbReference type="GO" id="GO:1990380">
    <property type="term" value="F:K48-linked deubiquitinase activity"/>
    <property type="evidence" value="ECO:0007669"/>
    <property type="project" value="InterPro"/>
</dbReference>
<dbReference type="InterPro" id="IPR007518">
    <property type="entry name" value="MINDY"/>
</dbReference>
<dbReference type="GO" id="GO:0071108">
    <property type="term" value="P:protein K48-linked deubiquitination"/>
    <property type="evidence" value="ECO:0007669"/>
    <property type="project" value="TreeGrafter"/>
</dbReference>
<dbReference type="Pfam" id="PF04424">
    <property type="entry name" value="MINDY_DUB"/>
    <property type="match status" value="1"/>
</dbReference>
<evidence type="ECO:0000313" key="3">
    <source>
        <dbReference type="EMBL" id="KAG2171827.1"/>
    </source>
</evidence>
<dbReference type="OrthoDB" id="10261212at2759"/>
<feature type="domain" description="MINDY deubiquitinase" evidence="2">
    <location>
        <begin position="27"/>
        <end position="226"/>
    </location>
</feature>
<dbReference type="AlphaFoldDB" id="A0A8H7PDD7"/>
<reference evidence="3" key="1">
    <citation type="submission" date="2020-12" db="EMBL/GenBank/DDBJ databases">
        <title>Metabolic potential, ecology and presence of endohyphal bacteria is reflected in genomic diversity of Mucoromycotina.</title>
        <authorList>
            <person name="Muszewska A."/>
            <person name="Okrasinska A."/>
            <person name="Steczkiewicz K."/>
            <person name="Drgas O."/>
            <person name="Orlowska M."/>
            <person name="Perlinska-Lenart U."/>
            <person name="Aleksandrzak-Piekarczyk T."/>
            <person name="Szatraj K."/>
            <person name="Zielenkiewicz U."/>
            <person name="Pilsyk S."/>
            <person name="Malc E."/>
            <person name="Mieczkowski P."/>
            <person name="Kruszewska J.S."/>
            <person name="Biernat P."/>
            <person name="Pawlowska J."/>
        </authorList>
    </citation>
    <scope>NUCLEOTIDE SEQUENCE</scope>
    <source>
        <strain evidence="3">WA0000067209</strain>
    </source>
</reference>
<feature type="compositionally biased region" description="Polar residues" evidence="1">
    <location>
        <begin position="9"/>
        <end position="25"/>
    </location>
</feature>
<dbReference type="GO" id="GO:0004843">
    <property type="term" value="F:cysteine-type deubiquitinase activity"/>
    <property type="evidence" value="ECO:0007669"/>
    <property type="project" value="InterPro"/>
</dbReference>
<dbReference type="GO" id="GO:0016807">
    <property type="term" value="F:cysteine-type carboxypeptidase activity"/>
    <property type="evidence" value="ECO:0007669"/>
    <property type="project" value="TreeGrafter"/>
</dbReference>
<dbReference type="PANTHER" id="PTHR18063:SF6">
    <property type="entry name" value="UBIQUITIN CARBOXYL-TERMINAL HYDROLASE"/>
    <property type="match status" value="1"/>
</dbReference>
<dbReference type="PANTHER" id="PTHR18063">
    <property type="entry name" value="NF-E2 INDUCIBLE PROTEIN"/>
    <property type="match status" value="1"/>
</dbReference>
<dbReference type="GO" id="GO:0005829">
    <property type="term" value="C:cytosol"/>
    <property type="evidence" value="ECO:0007669"/>
    <property type="project" value="TreeGrafter"/>
</dbReference>
<gene>
    <name evidence="3" type="ORF">INT43_008207</name>
</gene>
<protein>
    <recommendedName>
        <fullName evidence="2">MINDY deubiquitinase domain-containing protein</fullName>
    </recommendedName>
</protein>
<evidence type="ECO:0000256" key="1">
    <source>
        <dbReference type="SAM" id="MobiDB-lite"/>
    </source>
</evidence>
<dbReference type="GO" id="GO:0071944">
    <property type="term" value="C:cell periphery"/>
    <property type="evidence" value="ECO:0007669"/>
    <property type="project" value="TreeGrafter"/>
</dbReference>
<comment type="caution">
    <text evidence="3">The sequence shown here is derived from an EMBL/GenBank/DDBJ whole genome shotgun (WGS) entry which is preliminary data.</text>
</comment>